<sequence length="101" mass="10931">MSINVLGLFRPRNLPLSGAFRTSRSLLGGLFQAAATPRDDAPLLHLVPPMPGESTPSSAEDGDDRLCVCGHNSDAHQHFRPGTDCSLCGASECKKYRPKRR</sequence>
<gene>
    <name evidence="1" type="ORF">HD599_003333</name>
</gene>
<accession>A0A841ALY0</accession>
<keyword evidence="2" id="KW-1185">Reference proteome</keyword>
<evidence type="ECO:0000313" key="2">
    <source>
        <dbReference type="Proteomes" id="UP000536685"/>
    </source>
</evidence>
<dbReference type="Proteomes" id="UP000536685">
    <property type="component" value="Unassembled WGS sequence"/>
</dbReference>
<name>A0A841ALY0_9MICO</name>
<dbReference type="EMBL" id="JACHMJ010000001">
    <property type="protein sequence ID" value="MBB5845010.1"/>
    <property type="molecule type" value="Genomic_DNA"/>
</dbReference>
<proteinExistence type="predicted"/>
<organism evidence="1 2">
    <name type="scientific">Conyzicola lurida</name>
    <dbReference type="NCBI Taxonomy" id="1172621"/>
    <lineage>
        <taxon>Bacteria</taxon>
        <taxon>Bacillati</taxon>
        <taxon>Actinomycetota</taxon>
        <taxon>Actinomycetes</taxon>
        <taxon>Micrococcales</taxon>
        <taxon>Microbacteriaceae</taxon>
        <taxon>Conyzicola</taxon>
    </lineage>
</organism>
<reference evidence="1 2" key="1">
    <citation type="submission" date="2020-08" db="EMBL/GenBank/DDBJ databases">
        <title>Sequencing the genomes of 1000 actinobacteria strains.</title>
        <authorList>
            <person name="Klenk H.-P."/>
        </authorList>
    </citation>
    <scope>NUCLEOTIDE SEQUENCE [LARGE SCALE GENOMIC DNA]</scope>
    <source>
        <strain evidence="1 2">DSM 105784</strain>
    </source>
</reference>
<protein>
    <submittedName>
        <fullName evidence="1">Uncharacterized protein</fullName>
    </submittedName>
</protein>
<comment type="caution">
    <text evidence="1">The sequence shown here is derived from an EMBL/GenBank/DDBJ whole genome shotgun (WGS) entry which is preliminary data.</text>
</comment>
<dbReference type="AlphaFoldDB" id="A0A841ALY0"/>
<evidence type="ECO:0000313" key="1">
    <source>
        <dbReference type="EMBL" id="MBB5845010.1"/>
    </source>
</evidence>